<dbReference type="GO" id="GO:0005549">
    <property type="term" value="F:odorant binding"/>
    <property type="evidence" value="ECO:0007669"/>
    <property type="project" value="InterPro"/>
</dbReference>
<reference evidence="2" key="1">
    <citation type="journal article" date="2016" name="Sci. Rep.">
        <title>Molecular characterization of firefly nuptial gifts: a multi-omics approach sheds light on postcopulatory sexual selection.</title>
        <authorList>
            <person name="Al-Wathiqui N."/>
            <person name="Fallon T.R."/>
            <person name="South A."/>
            <person name="Weng J.K."/>
            <person name="Lewis S.M."/>
        </authorList>
    </citation>
    <scope>NUCLEOTIDE SEQUENCE</scope>
</reference>
<proteinExistence type="predicted"/>
<dbReference type="KEGG" id="ppyr:116174033"/>
<keyword evidence="1" id="KW-0732">Signal</keyword>
<dbReference type="EMBL" id="GEZM01047790">
    <property type="protein sequence ID" value="JAV76749.1"/>
    <property type="molecule type" value="Transcribed_RNA"/>
</dbReference>
<accession>A0A1Y1LSW8</accession>
<dbReference type="SUPFAM" id="SSF47565">
    <property type="entry name" value="Insect pheromone/odorant-binding proteins"/>
    <property type="match status" value="1"/>
</dbReference>
<sequence length="138" mass="15726">MIAAVLVLFAVISQIDGSCMNVLNEEEEACAAPLELDAPSVYQFYTRDSNNPKFGEYLACVWAKWNWLAGDGSIRFSTIRESSSLAWRISRMCVDDGFVIKRRRDDFKRSVTYCEEHMPEITSPLAVRKCISENFKPT</sequence>
<protein>
    <submittedName>
        <fullName evidence="2">Uncharacterized protein</fullName>
    </submittedName>
</protein>
<dbReference type="GeneID" id="116174033"/>
<dbReference type="RefSeq" id="XP_031347669.1">
    <property type="nucleotide sequence ID" value="XM_031491809.1"/>
</dbReference>
<feature type="signal peptide" evidence="1">
    <location>
        <begin position="1"/>
        <end position="17"/>
    </location>
</feature>
<dbReference type="InterPro" id="IPR036728">
    <property type="entry name" value="PBP_GOBP_sf"/>
</dbReference>
<feature type="chain" id="PRO_5013141322" evidence="1">
    <location>
        <begin position="18"/>
        <end position="138"/>
    </location>
</feature>
<dbReference type="AlphaFoldDB" id="A0A1Y1LSW8"/>
<evidence type="ECO:0000313" key="2">
    <source>
        <dbReference type="EMBL" id="JAV76749.1"/>
    </source>
</evidence>
<dbReference type="Gene3D" id="1.10.238.20">
    <property type="entry name" value="Pheromone/general odorant binding protein domain"/>
    <property type="match status" value="1"/>
</dbReference>
<evidence type="ECO:0000256" key="1">
    <source>
        <dbReference type="SAM" id="SignalP"/>
    </source>
</evidence>
<organism evidence="2">
    <name type="scientific">Photinus pyralis</name>
    <name type="common">Common eastern firefly</name>
    <name type="synonym">Lampyris pyralis</name>
    <dbReference type="NCBI Taxonomy" id="7054"/>
    <lineage>
        <taxon>Eukaryota</taxon>
        <taxon>Metazoa</taxon>
        <taxon>Ecdysozoa</taxon>
        <taxon>Arthropoda</taxon>
        <taxon>Hexapoda</taxon>
        <taxon>Insecta</taxon>
        <taxon>Pterygota</taxon>
        <taxon>Neoptera</taxon>
        <taxon>Endopterygota</taxon>
        <taxon>Coleoptera</taxon>
        <taxon>Polyphaga</taxon>
        <taxon>Elateriformia</taxon>
        <taxon>Elateroidea</taxon>
        <taxon>Lampyridae</taxon>
        <taxon>Lampyrinae</taxon>
        <taxon>Photinus</taxon>
    </lineage>
</organism>
<name>A0A1Y1LSW8_PHOPY</name>